<dbReference type="InterPro" id="IPR036291">
    <property type="entry name" value="NAD(P)-bd_dom_sf"/>
</dbReference>
<comment type="catalytic activity">
    <reaction evidence="9">
        <text>prephenate + NAD(+) = 3-(4-hydroxyphenyl)pyruvate + CO2 + NADH</text>
        <dbReference type="Rhea" id="RHEA:13869"/>
        <dbReference type="ChEBI" id="CHEBI:16526"/>
        <dbReference type="ChEBI" id="CHEBI:29934"/>
        <dbReference type="ChEBI" id="CHEBI:36242"/>
        <dbReference type="ChEBI" id="CHEBI:57540"/>
        <dbReference type="ChEBI" id="CHEBI:57945"/>
        <dbReference type="EC" id="1.3.1.12"/>
    </reaction>
</comment>
<dbReference type="CDD" id="cd04909">
    <property type="entry name" value="ACT_PDH-BS"/>
    <property type="match status" value="1"/>
</dbReference>
<evidence type="ECO:0000259" key="10">
    <source>
        <dbReference type="PROSITE" id="PS51176"/>
    </source>
</evidence>
<dbReference type="GO" id="GO:0070403">
    <property type="term" value="F:NAD+ binding"/>
    <property type="evidence" value="ECO:0007669"/>
    <property type="project" value="InterPro"/>
</dbReference>
<evidence type="ECO:0000256" key="8">
    <source>
        <dbReference type="ARBA" id="ARBA00023141"/>
    </source>
</evidence>
<sequence>MFNQVTIIGVGLMGGSLGLALRRRSLARRVVGVDKNPENLRLAQESGAVHEASFDAAEAVSGSELVILATPVSETLAVLTRLKAHLSPGTVVTDVGSTKAVVCTRAAEIMPPGAWFVGGHPMAGSEYTGMAGADSYLFENAFYIITPLPDTPPPALERVRSLAAGVGAKIVEMTPAEHDRAVAAVSHLPHLVAVALVNTLVDLPGGEGFLPLGAGGFRDTTRVAAGNPPMWRDIFLSNTKAVSEVLAVFRRELDQLEKVIKKGEGEKILGLLERASQIRKKIPARMRGYLGAMYEIVVGVPDRPGMIAKIAGLLGEAGINIGDIEILRVREGEGGSIRLAFATATEQDEAANILRQAGYQVVKRH</sequence>
<keyword evidence="8" id="KW-0057">Aromatic amino acid biosynthesis</keyword>
<dbReference type="InterPro" id="IPR045865">
    <property type="entry name" value="ACT-like_dom_sf"/>
</dbReference>
<evidence type="ECO:0000256" key="7">
    <source>
        <dbReference type="ARBA" id="ARBA00023027"/>
    </source>
</evidence>
<dbReference type="SUPFAM" id="SSF48179">
    <property type="entry name" value="6-phosphogluconate dehydrogenase C-terminal domain-like"/>
    <property type="match status" value="1"/>
</dbReference>
<dbReference type="GO" id="GO:0008977">
    <property type="term" value="F:prephenate dehydrogenase (NAD+) activity"/>
    <property type="evidence" value="ECO:0007669"/>
    <property type="project" value="UniProtKB-EC"/>
</dbReference>
<organism evidence="12 13">
    <name type="scientific">Desulfofundulus kuznetsovii (strain DSM 6115 / VKM B-1805 / 17)</name>
    <name type="common">Desulfotomaculum kuznetsovii</name>
    <dbReference type="NCBI Taxonomy" id="760568"/>
    <lineage>
        <taxon>Bacteria</taxon>
        <taxon>Bacillati</taxon>
        <taxon>Bacillota</taxon>
        <taxon>Clostridia</taxon>
        <taxon>Eubacteriales</taxon>
        <taxon>Peptococcaceae</taxon>
        <taxon>Desulfofundulus</taxon>
    </lineage>
</organism>
<keyword evidence="8" id="KW-0028">Amino-acid biosynthesis</keyword>
<name>A0AAU8PDJ0_DESK7</name>
<dbReference type="Pfam" id="PF02153">
    <property type="entry name" value="PDH_N"/>
    <property type="match status" value="1"/>
</dbReference>
<feature type="domain" description="Prephenate/arogenate dehydrogenase" evidence="10">
    <location>
        <begin position="3"/>
        <end position="290"/>
    </location>
</feature>
<dbReference type="InterPro" id="IPR046826">
    <property type="entry name" value="PDH_N"/>
</dbReference>
<dbReference type="SUPFAM" id="SSF55021">
    <property type="entry name" value="ACT-like"/>
    <property type="match status" value="1"/>
</dbReference>
<reference evidence="13" key="1">
    <citation type="submission" date="2011-05" db="EMBL/GenBank/DDBJ databases">
        <title>Complete sequence of Desulfotomaculum kuznetsovii DSM 6115.</title>
        <authorList>
            <person name="Lucas S."/>
            <person name="Han J."/>
            <person name="Lapidus A."/>
            <person name="Cheng J.-F."/>
            <person name="Goodwin L."/>
            <person name="Pitluck S."/>
            <person name="Peters L."/>
            <person name="Mikhailova N."/>
            <person name="Lu M."/>
            <person name="Saunders E."/>
            <person name="Han C."/>
            <person name="Tapia R."/>
            <person name="Land M."/>
            <person name="Hauser L."/>
            <person name="Kyrpides N."/>
            <person name="Ivanova N."/>
            <person name="Pagani I."/>
            <person name="Nazina T."/>
            <person name="Ivanova A."/>
            <person name="Parshina S."/>
            <person name="Kuever J."/>
            <person name="Muyzer G."/>
            <person name="Plugge C."/>
            <person name="Stams A."/>
            <person name="Woyke T."/>
        </authorList>
    </citation>
    <scope>NUCLEOTIDE SEQUENCE [LARGE SCALE GENOMIC DNA]</scope>
    <source>
        <strain evidence="13">DSM 6115 / VKM B-1805 / 17</strain>
    </source>
</reference>
<dbReference type="AlphaFoldDB" id="A0AAU8PDJ0"/>
<dbReference type="InterPro" id="IPR050812">
    <property type="entry name" value="Preph/Arog_dehydrog"/>
</dbReference>
<dbReference type="PANTHER" id="PTHR21363:SF0">
    <property type="entry name" value="PREPHENATE DEHYDROGENASE [NADP(+)]"/>
    <property type="match status" value="1"/>
</dbReference>
<dbReference type="EC" id="1.3.1.12" evidence="3"/>
<evidence type="ECO:0000313" key="12">
    <source>
        <dbReference type="EMBL" id="AEG15411.1"/>
    </source>
</evidence>
<dbReference type="EMBL" id="CP002770">
    <property type="protein sequence ID" value="AEG15411.1"/>
    <property type="molecule type" value="Genomic_DNA"/>
</dbReference>
<dbReference type="Gene3D" id="3.30.70.260">
    <property type="match status" value="1"/>
</dbReference>
<feature type="domain" description="ACT" evidence="11">
    <location>
        <begin position="295"/>
        <end position="365"/>
    </location>
</feature>
<proteinExistence type="inferred from homology"/>
<evidence type="ECO:0000256" key="2">
    <source>
        <dbReference type="ARBA" id="ARBA00007964"/>
    </source>
</evidence>
<evidence type="ECO:0000256" key="6">
    <source>
        <dbReference type="ARBA" id="ARBA00023002"/>
    </source>
</evidence>
<dbReference type="InterPro" id="IPR008927">
    <property type="entry name" value="6-PGluconate_DH-like_C_sf"/>
</dbReference>
<keyword evidence="6 12" id="KW-0560">Oxidoreductase</keyword>
<dbReference type="InterPro" id="IPR002912">
    <property type="entry name" value="ACT_dom"/>
</dbReference>
<dbReference type="Pfam" id="PF01842">
    <property type="entry name" value="ACT"/>
    <property type="match status" value="1"/>
</dbReference>
<accession>A0AAU8PDJ0</accession>
<protein>
    <recommendedName>
        <fullName evidence="4">Prephenate dehydrogenase</fullName>
        <ecNumber evidence="3">1.3.1.12</ecNumber>
    </recommendedName>
</protein>
<gene>
    <name evidence="12" type="ordered locus">Desku_1848</name>
</gene>
<keyword evidence="7" id="KW-0520">NAD</keyword>
<evidence type="ECO:0000256" key="3">
    <source>
        <dbReference type="ARBA" id="ARBA00012068"/>
    </source>
</evidence>
<evidence type="ECO:0000313" key="13">
    <source>
        <dbReference type="Proteomes" id="UP000009229"/>
    </source>
</evidence>
<keyword evidence="13" id="KW-1185">Reference proteome</keyword>
<keyword evidence="5" id="KW-0827">Tyrosine biosynthesis</keyword>
<comment type="pathway">
    <text evidence="1">Amino-acid biosynthesis; L-tyrosine biosynthesis; (4-hydroxyphenyl)pyruvate from prephenate (NAD(+) route): step 1/1.</text>
</comment>
<dbReference type="InterPro" id="IPR046825">
    <property type="entry name" value="PDH_C"/>
</dbReference>
<dbReference type="Gene3D" id="3.40.50.720">
    <property type="entry name" value="NAD(P)-binding Rossmann-like Domain"/>
    <property type="match status" value="1"/>
</dbReference>
<evidence type="ECO:0000259" key="11">
    <source>
        <dbReference type="PROSITE" id="PS51671"/>
    </source>
</evidence>
<dbReference type="KEGG" id="dku:Desku_1848"/>
<comment type="similarity">
    <text evidence="2">Belongs to the prephenate/arogenate dehydrogenase family.</text>
</comment>
<dbReference type="PANTHER" id="PTHR21363">
    <property type="entry name" value="PREPHENATE DEHYDROGENASE"/>
    <property type="match status" value="1"/>
</dbReference>
<evidence type="ECO:0000256" key="5">
    <source>
        <dbReference type="ARBA" id="ARBA00022498"/>
    </source>
</evidence>
<dbReference type="Proteomes" id="UP000009229">
    <property type="component" value="Chromosome"/>
</dbReference>
<dbReference type="PROSITE" id="PS51671">
    <property type="entry name" value="ACT"/>
    <property type="match status" value="1"/>
</dbReference>
<evidence type="ECO:0000256" key="9">
    <source>
        <dbReference type="ARBA" id="ARBA00049260"/>
    </source>
</evidence>
<dbReference type="InterPro" id="IPR003099">
    <property type="entry name" value="Prephen_DH"/>
</dbReference>
<dbReference type="GO" id="GO:0006571">
    <property type="term" value="P:tyrosine biosynthetic process"/>
    <property type="evidence" value="ECO:0007669"/>
    <property type="project" value="UniProtKB-KW"/>
</dbReference>
<dbReference type="FunFam" id="3.40.50.720:FF:000208">
    <property type="entry name" value="Prephenate dehydrogenase"/>
    <property type="match status" value="1"/>
</dbReference>
<dbReference type="GO" id="GO:0004665">
    <property type="term" value="F:prephenate dehydrogenase (NADP+) activity"/>
    <property type="evidence" value="ECO:0007669"/>
    <property type="project" value="InterPro"/>
</dbReference>
<evidence type="ECO:0000256" key="4">
    <source>
        <dbReference type="ARBA" id="ARBA00016891"/>
    </source>
</evidence>
<dbReference type="RefSeq" id="WP_013822925.1">
    <property type="nucleotide sequence ID" value="NC_015573.1"/>
</dbReference>
<dbReference type="Gene3D" id="1.10.3660.10">
    <property type="entry name" value="6-phosphogluconate dehydrogenase C-terminal like domain"/>
    <property type="match status" value="1"/>
</dbReference>
<dbReference type="Pfam" id="PF20463">
    <property type="entry name" value="PDH_C"/>
    <property type="match status" value="1"/>
</dbReference>
<dbReference type="PROSITE" id="PS51176">
    <property type="entry name" value="PDH_ADH"/>
    <property type="match status" value="1"/>
</dbReference>
<evidence type="ECO:0000256" key="1">
    <source>
        <dbReference type="ARBA" id="ARBA00005067"/>
    </source>
</evidence>
<dbReference type="SUPFAM" id="SSF51735">
    <property type="entry name" value="NAD(P)-binding Rossmann-fold domains"/>
    <property type="match status" value="1"/>
</dbReference>